<gene>
    <name evidence="6" type="ORF">OAN307_c31210</name>
</gene>
<evidence type="ECO:0000313" key="7">
    <source>
        <dbReference type="Proteomes" id="UP000005307"/>
    </source>
</evidence>
<evidence type="ECO:0000313" key="6">
    <source>
        <dbReference type="EMBL" id="AGI68655.1"/>
    </source>
</evidence>
<dbReference type="GO" id="GO:0018506">
    <property type="term" value="F:maleylacetate reductase activity"/>
    <property type="evidence" value="ECO:0007669"/>
    <property type="project" value="UniProtKB-EC"/>
</dbReference>
<evidence type="ECO:0000256" key="1">
    <source>
        <dbReference type="ARBA" id="ARBA00007358"/>
    </source>
</evidence>
<dbReference type="GO" id="GO:0046872">
    <property type="term" value="F:metal ion binding"/>
    <property type="evidence" value="ECO:0007669"/>
    <property type="project" value="InterPro"/>
</dbReference>
<dbReference type="Gene3D" id="3.40.50.1970">
    <property type="match status" value="1"/>
</dbReference>
<reference evidence="6 7" key="1">
    <citation type="journal article" date="2013" name="PLoS ONE">
        <title>Poles Apart: Arctic and Antarctic Octadecabacter strains Share High Genome Plasticity and a New Type of Xanthorhodopsin.</title>
        <authorList>
            <person name="Vollmers J."/>
            <person name="Voget S."/>
            <person name="Dietrich S."/>
            <person name="Gollnow K."/>
            <person name="Smits M."/>
            <person name="Meyer K."/>
            <person name="Brinkhoff T."/>
            <person name="Simon M."/>
            <person name="Daniel R."/>
        </authorList>
    </citation>
    <scope>NUCLEOTIDE SEQUENCE [LARGE SCALE GENOMIC DNA]</scope>
    <source>
        <strain evidence="6 7">307</strain>
    </source>
</reference>
<keyword evidence="2 6" id="KW-0560">Oxidoreductase</keyword>
<evidence type="ECO:0000256" key="2">
    <source>
        <dbReference type="ARBA" id="ARBA00023002"/>
    </source>
</evidence>
<dbReference type="Pfam" id="PF00465">
    <property type="entry name" value="Fe-ADH"/>
    <property type="match status" value="1"/>
</dbReference>
<evidence type="ECO:0000259" key="4">
    <source>
        <dbReference type="Pfam" id="PF00465"/>
    </source>
</evidence>
<dbReference type="KEGG" id="oat:OAN307_c31210"/>
<keyword evidence="3" id="KW-0520">NAD</keyword>
<feature type="domain" description="Alcohol dehydrogenase iron-type/glycerol dehydrogenase GldA" evidence="4">
    <location>
        <begin position="10"/>
        <end position="153"/>
    </location>
</feature>
<dbReference type="PANTHER" id="PTHR11496">
    <property type="entry name" value="ALCOHOL DEHYDROGENASE"/>
    <property type="match status" value="1"/>
</dbReference>
<feature type="domain" description="Fe-containing alcohol dehydrogenase-like C-terminal" evidence="5">
    <location>
        <begin position="167"/>
        <end position="346"/>
    </location>
</feature>
<dbReference type="PANTHER" id="PTHR11496:SF102">
    <property type="entry name" value="ALCOHOL DEHYDROGENASE 4"/>
    <property type="match status" value="1"/>
</dbReference>
<evidence type="ECO:0000259" key="5">
    <source>
        <dbReference type="Pfam" id="PF25137"/>
    </source>
</evidence>
<dbReference type="STRING" id="391626.OAN307_c31210"/>
<dbReference type="GO" id="GO:0004022">
    <property type="term" value="F:alcohol dehydrogenase (NAD+) activity"/>
    <property type="evidence" value="ECO:0007669"/>
    <property type="project" value="TreeGrafter"/>
</dbReference>
<name>M9RFQ3_9RHOB</name>
<dbReference type="InterPro" id="IPR001670">
    <property type="entry name" value="ADH_Fe/GldA"/>
</dbReference>
<dbReference type="eggNOG" id="COG1454">
    <property type="taxonomic scope" value="Bacteria"/>
</dbReference>
<keyword evidence="7" id="KW-1185">Reference proteome</keyword>
<dbReference type="InterPro" id="IPR056798">
    <property type="entry name" value="ADH_Fe_C"/>
</dbReference>
<proteinExistence type="inferred from homology"/>
<organism evidence="6 7">
    <name type="scientific">Octadecabacter antarcticus 307</name>
    <dbReference type="NCBI Taxonomy" id="391626"/>
    <lineage>
        <taxon>Bacteria</taxon>
        <taxon>Pseudomonadati</taxon>
        <taxon>Pseudomonadota</taxon>
        <taxon>Alphaproteobacteria</taxon>
        <taxon>Rhodobacterales</taxon>
        <taxon>Roseobacteraceae</taxon>
        <taxon>Octadecabacter</taxon>
    </lineage>
</organism>
<dbReference type="EMBL" id="CP003740">
    <property type="protein sequence ID" value="AGI68655.1"/>
    <property type="molecule type" value="Genomic_DNA"/>
</dbReference>
<dbReference type="Proteomes" id="UP000005307">
    <property type="component" value="Chromosome"/>
</dbReference>
<dbReference type="InterPro" id="IPR039697">
    <property type="entry name" value="Alcohol_dehydrogenase_Fe"/>
</dbReference>
<protein>
    <submittedName>
        <fullName evidence="6">Maleylacetate reductase</fullName>
        <ecNumber evidence="6">1.3.1.32</ecNumber>
    </submittedName>
</protein>
<accession>M9RFQ3</accession>
<comment type="similarity">
    <text evidence="1">Belongs to the iron-containing alcohol dehydrogenase family.</text>
</comment>
<dbReference type="Pfam" id="PF25137">
    <property type="entry name" value="ADH_Fe_C"/>
    <property type="match status" value="1"/>
</dbReference>
<dbReference type="InterPro" id="IPR034786">
    <property type="entry name" value="MAR"/>
</dbReference>
<evidence type="ECO:0000256" key="3">
    <source>
        <dbReference type="ARBA" id="ARBA00023027"/>
    </source>
</evidence>
<dbReference type="AlphaFoldDB" id="M9RFQ3"/>
<dbReference type="RefSeq" id="WP_015500636.1">
    <property type="nucleotide sequence ID" value="NC_020911.1"/>
</dbReference>
<dbReference type="EC" id="1.3.1.32" evidence="6"/>
<dbReference type="OrthoDB" id="3812122at2"/>
<dbReference type="HOGENOM" id="CLU_007207_0_1_5"/>
<dbReference type="Gene3D" id="1.20.1090.10">
    <property type="entry name" value="Dehydroquinate synthase-like - alpha domain"/>
    <property type="match status" value="1"/>
</dbReference>
<sequence length="351" mass="36842">MDPFVYSAGPARVLFETGGLAKTGAELEFLGVHRALVLSTPQQSGEAEALAKSLGSRAVGVFSDAAMHTPVEVTQQAMAQVQSKNVDGIVSYGGGSTIGLGKAIALRTDLPQLAIPTTYAGSEMTPIIGQTEVGRKTTQTTSKVLPETVIYDPALTYTLPSFIAGPSAVNALAHAVEALYAENRNPVTSMQAEASIAAIGRSMSGLMSGAIDENARADAFYGAWLAGTCLASVGMGIHHKICHTLGGSFNLNHADIHCLMIPYTAAFNRDHAPEAMAAIARALGVSDPIAGLFGLMQTAAKTKDLKSFGMSLDDIERASDLAMERAYYNPRPITRDSVRNMLLAAYEGAHP</sequence>
<dbReference type="SUPFAM" id="SSF56796">
    <property type="entry name" value="Dehydroquinate synthase-like"/>
    <property type="match status" value="1"/>
</dbReference>
<dbReference type="CDD" id="cd08177">
    <property type="entry name" value="MAR"/>
    <property type="match status" value="1"/>
</dbReference>